<sequence>MFQIESYKEMYMNQLEELRNLIHLVEENHTTDLLWELRHAPHLCDLRSQTDPVLEQSSELGPSQGPAHGHEKCAEEDVEVFLSRAIDCNLRRLLHDLSLPDSFWEWRVAAEDLLVSAVGLYSAMEDKGVTRMSLIANTMHRSPN</sequence>
<evidence type="ECO:0000313" key="1">
    <source>
        <dbReference type="EMBL" id="KAK5611384.1"/>
    </source>
</evidence>
<dbReference type="AlphaFoldDB" id="A0AAV9RQR4"/>
<organism evidence="1 2">
    <name type="scientific">Crenichthys baileyi</name>
    <name type="common">White River springfish</name>
    <dbReference type="NCBI Taxonomy" id="28760"/>
    <lineage>
        <taxon>Eukaryota</taxon>
        <taxon>Metazoa</taxon>
        <taxon>Chordata</taxon>
        <taxon>Craniata</taxon>
        <taxon>Vertebrata</taxon>
        <taxon>Euteleostomi</taxon>
        <taxon>Actinopterygii</taxon>
        <taxon>Neopterygii</taxon>
        <taxon>Teleostei</taxon>
        <taxon>Neoteleostei</taxon>
        <taxon>Acanthomorphata</taxon>
        <taxon>Ovalentaria</taxon>
        <taxon>Atherinomorphae</taxon>
        <taxon>Cyprinodontiformes</taxon>
        <taxon>Goodeidae</taxon>
        <taxon>Crenichthys</taxon>
    </lineage>
</organism>
<reference evidence="1 2" key="1">
    <citation type="submission" date="2021-06" db="EMBL/GenBank/DDBJ databases">
        <authorList>
            <person name="Palmer J.M."/>
        </authorList>
    </citation>
    <scope>NUCLEOTIDE SEQUENCE [LARGE SCALE GENOMIC DNA]</scope>
    <source>
        <strain evidence="1 2">MEX-2019</strain>
        <tissue evidence="1">Muscle</tissue>
    </source>
</reference>
<accession>A0AAV9RQR4</accession>
<keyword evidence="2" id="KW-1185">Reference proteome</keyword>
<protein>
    <submittedName>
        <fullName evidence="1">Uncharacterized protein</fullName>
    </submittedName>
</protein>
<comment type="caution">
    <text evidence="1">The sequence shown here is derived from an EMBL/GenBank/DDBJ whole genome shotgun (WGS) entry which is preliminary data.</text>
</comment>
<proteinExistence type="predicted"/>
<gene>
    <name evidence="1" type="ORF">CRENBAI_017651</name>
</gene>
<name>A0AAV9RQR4_9TELE</name>
<evidence type="ECO:0000313" key="2">
    <source>
        <dbReference type="Proteomes" id="UP001311232"/>
    </source>
</evidence>
<dbReference type="Proteomes" id="UP001311232">
    <property type="component" value="Unassembled WGS sequence"/>
</dbReference>
<dbReference type="EMBL" id="JAHHUM010001482">
    <property type="protein sequence ID" value="KAK5611384.1"/>
    <property type="molecule type" value="Genomic_DNA"/>
</dbReference>